<evidence type="ECO:0000313" key="1">
    <source>
        <dbReference type="EMBL" id="PTR07776.1"/>
    </source>
</evidence>
<dbReference type="Proteomes" id="UP000244060">
    <property type="component" value="Unassembled WGS sequence"/>
</dbReference>
<keyword evidence="2" id="KW-1185">Reference proteome</keyword>
<dbReference type="Gene3D" id="2.60.120.1110">
    <property type="match status" value="1"/>
</dbReference>
<protein>
    <recommendedName>
        <fullName evidence="3">F5/8 type C domain-containing protein</fullName>
    </recommendedName>
</protein>
<reference evidence="1 2" key="1">
    <citation type="submission" date="2018-04" db="EMBL/GenBank/DDBJ databases">
        <title>Genomic Encyclopedia of Type Strains, Phase III (KMG-III): the genomes of soil and plant-associated and newly described type strains.</title>
        <authorList>
            <person name="Whitman W."/>
        </authorList>
    </citation>
    <scope>NUCLEOTIDE SEQUENCE [LARGE SCALE GENOMIC DNA]</scope>
    <source>
        <strain evidence="1 2">KA25</strain>
    </source>
</reference>
<evidence type="ECO:0000313" key="2">
    <source>
        <dbReference type="Proteomes" id="UP000244060"/>
    </source>
</evidence>
<sequence length="125" mass="12628">MRDLYSNIKAVPALAPAVQAAAANGLTVDLINTWGVAFVVNTGAIAGSGDFGVKLQESDDGTTWGDVPETSVKSDAPATLDASKSYRLGYGGFKRYARVALTKAGGTSIAAGAVAIISPADKPVA</sequence>
<organism evidence="1 2">
    <name type="scientific">Cereibacter azotoformans</name>
    <dbReference type="NCBI Taxonomy" id="43057"/>
    <lineage>
        <taxon>Bacteria</taxon>
        <taxon>Pseudomonadati</taxon>
        <taxon>Pseudomonadota</taxon>
        <taxon>Alphaproteobacteria</taxon>
        <taxon>Rhodobacterales</taxon>
        <taxon>Paracoccaceae</taxon>
        <taxon>Cereibacter</taxon>
    </lineage>
</organism>
<dbReference type="RefSeq" id="WP_108222695.1">
    <property type="nucleotide sequence ID" value="NZ_CP090021.1"/>
</dbReference>
<dbReference type="EMBL" id="QAOT01000038">
    <property type="protein sequence ID" value="PTR07776.1"/>
    <property type="molecule type" value="Genomic_DNA"/>
</dbReference>
<name>A0A2T5JLL7_9RHOB</name>
<evidence type="ECO:0008006" key="3">
    <source>
        <dbReference type="Google" id="ProtNLM"/>
    </source>
</evidence>
<proteinExistence type="predicted"/>
<comment type="caution">
    <text evidence="1">The sequence shown here is derived from an EMBL/GenBank/DDBJ whole genome shotgun (WGS) entry which is preliminary data.</text>
</comment>
<dbReference type="AlphaFoldDB" id="A0A2T5JLL7"/>
<gene>
    <name evidence="1" type="ORF">C8J28_13811</name>
</gene>
<accession>A0A2T5JLL7</accession>
<dbReference type="OrthoDB" id="5464931at2"/>